<accession>A0A428QYD7</accession>
<evidence type="ECO:0000256" key="1">
    <source>
        <dbReference type="SAM" id="MobiDB-lite"/>
    </source>
</evidence>
<name>A0A428QYD7_9HYPO</name>
<keyword evidence="3" id="KW-1185">Reference proteome</keyword>
<evidence type="ECO:0000313" key="3">
    <source>
        <dbReference type="Proteomes" id="UP000288168"/>
    </source>
</evidence>
<protein>
    <submittedName>
        <fullName evidence="2">Uncharacterized protein</fullName>
    </submittedName>
</protein>
<dbReference type="AlphaFoldDB" id="A0A428QYD7"/>
<comment type="caution">
    <text evidence="2">The sequence shown here is derived from an EMBL/GenBank/DDBJ whole genome shotgun (WGS) entry which is preliminary data.</text>
</comment>
<reference evidence="2 3" key="1">
    <citation type="submission" date="2017-06" db="EMBL/GenBank/DDBJ databases">
        <title>Comparative genomic analysis of Ambrosia Fusariam Clade fungi.</title>
        <authorList>
            <person name="Stajich J.E."/>
            <person name="Carrillo J."/>
            <person name="Kijimoto T."/>
            <person name="Eskalen A."/>
            <person name="O'Donnell K."/>
            <person name="Kasson M."/>
        </authorList>
    </citation>
    <scope>NUCLEOTIDE SEQUENCE [LARGE SCALE GENOMIC DNA]</scope>
    <source>
        <strain evidence="2 3">NRRL62584</strain>
    </source>
</reference>
<dbReference type="Proteomes" id="UP000288168">
    <property type="component" value="Unassembled WGS sequence"/>
</dbReference>
<dbReference type="EMBL" id="NKCI01000010">
    <property type="protein sequence ID" value="RSL70342.1"/>
    <property type="molecule type" value="Genomic_DNA"/>
</dbReference>
<gene>
    <name evidence="2" type="ORF">CEP54_001842</name>
</gene>
<feature type="region of interest" description="Disordered" evidence="1">
    <location>
        <begin position="32"/>
        <end position="57"/>
    </location>
</feature>
<proteinExistence type="predicted"/>
<organism evidence="2 3">
    <name type="scientific">Fusarium duplospermum</name>
    <dbReference type="NCBI Taxonomy" id="1325734"/>
    <lineage>
        <taxon>Eukaryota</taxon>
        <taxon>Fungi</taxon>
        <taxon>Dikarya</taxon>
        <taxon>Ascomycota</taxon>
        <taxon>Pezizomycotina</taxon>
        <taxon>Sordariomycetes</taxon>
        <taxon>Hypocreomycetidae</taxon>
        <taxon>Hypocreales</taxon>
        <taxon>Nectriaceae</taxon>
        <taxon>Fusarium</taxon>
        <taxon>Fusarium solani species complex</taxon>
    </lineage>
</organism>
<evidence type="ECO:0000313" key="2">
    <source>
        <dbReference type="EMBL" id="RSL70342.1"/>
    </source>
</evidence>
<sequence length="237" mass="26877">MPEPPSDKQPDLVLDEDIKFDWNPHDKCYLPRQLSRFPLGPTPQPPTAKDAEQTQAKKDREARLLAAINAARAASEDEALYRTLSHLISHHGRLQVSEEMFSIVSPDIQDADPTGVEWERAGEGSPSPSFLSKVGRATEIDVERWANIRGTADSFQLFCRQRPGFTPETGKRNYKHAEQLRTWAQSQSLRHFVPVRTVHREHVGYVEVVVVPSIAGDTALHYLPELRWPALWVCNRV</sequence>